<feature type="transmembrane region" description="Helical" evidence="6">
    <location>
        <begin position="349"/>
        <end position="370"/>
    </location>
</feature>
<feature type="transmembrane region" description="Helical" evidence="6">
    <location>
        <begin position="21"/>
        <end position="42"/>
    </location>
</feature>
<dbReference type="Pfam" id="PF07690">
    <property type="entry name" value="MFS_1"/>
    <property type="match status" value="1"/>
</dbReference>
<feature type="transmembrane region" description="Helical" evidence="6">
    <location>
        <begin position="142"/>
        <end position="165"/>
    </location>
</feature>
<dbReference type="PANTHER" id="PTHR23513">
    <property type="entry name" value="INTEGRAL MEMBRANE EFFLUX PROTEIN-RELATED"/>
    <property type="match status" value="1"/>
</dbReference>
<evidence type="ECO:0000256" key="6">
    <source>
        <dbReference type="SAM" id="Phobius"/>
    </source>
</evidence>
<feature type="transmembrane region" description="Helical" evidence="6">
    <location>
        <begin position="78"/>
        <end position="99"/>
    </location>
</feature>
<feature type="transmembrane region" description="Helical" evidence="6">
    <location>
        <begin position="376"/>
        <end position="399"/>
    </location>
</feature>
<evidence type="ECO:0000256" key="4">
    <source>
        <dbReference type="ARBA" id="ARBA00022989"/>
    </source>
</evidence>
<feature type="transmembrane region" description="Helical" evidence="6">
    <location>
        <begin position="309"/>
        <end position="329"/>
    </location>
</feature>
<organism evidence="7">
    <name type="scientific">mine drainage metagenome</name>
    <dbReference type="NCBI Taxonomy" id="410659"/>
    <lineage>
        <taxon>unclassified sequences</taxon>
        <taxon>metagenomes</taxon>
        <taxon>ecological metagenomes</taxon>
    </lineage>
</organism>
<sequence length="418" mass="43449">MDLKRTLGPLREPSFAHYFTAVVISQAGSYASGIALSFAVLAASNPTALGLIFLSREIPILILLLAGGVFADRLPRRFVLAGASFTQGASQLVGAGILIHGHANIFALSCCAAVNGAANAFAMPATTGLIPQVVSGARLQQANALLGLTPRLIGIAGAALGAWLISSIGAGYALAFDSITFVVAGALLVTVAKDVPRVKRETSPIADLGEGWREVRSRTWLWVMILCFGAFQLAYFPALMVIGPEIARTHLGGPSAWASIITGELVGGIIGGAISFKVRFPRPLLLANLISLPIVAQLVGFAMGWPLSVLVVLTMFAGLSFSIGGMIWFTTLQRLIPSESLSRVSSFDWFGSLALTPIGYAIIGPLSSAIGERATMGFSAALLALAILLPLAVPAVGGLQLPPIEPVISPEKETDPAS</sequence>
<evidence type="ECO:0000256" key="5">
    <source>
        <dbReference type="ARBA" id="ARBA00023136"/>
    </source>
</evidence>
<dbReference type="GO" id="GO:0022857">
    <property type="term" value="F:transmembrane transporter activity"/>
    <property type="evidence" value="ECO:0007669"/>
    <property type="project" value="InterPro"/>
</dbReference>
<dbReference type="AlphaFoldDB" id="A0A1J5PYL2"/>
<comment type="subcellular location">
    <subcellularLocation>
        <location evidence="1">Cell membrane</location>
        <topology evidence="1">Multi-pass membrane protein</topology>
    </subcellularLocation>
</comment>
<evidence type="ECO:0000313" key="7">
    <source>
        <dbReference type="EMBL" id="OIQ76154.1"/>
    </source>
</evidence>
<accession>A0A1J5PYL2</accession>
<evidence type="ECO:0000256" key="3">
    <source>
        <dbReference type="ARBA" id="ARBA00022692"/>
    </source>
</evidence>
<comment type="caution">
    <text evidence="7">The sequence shown here is derived from an EMBL/GenBank/DDBJ whole genome shotgun (WGS) entry which is preliminary data.</text>
</comment>
<dbReference type="InterPro" id="IPR036259">
    <property type="entry name" value="MFS_trans_sf"/>
</dbReference>
<feature type="transmembrane region" description="Helical" evidence="6">
    <location>
        <begin position="283"/>
        <end position="303"/>
    </location>
</feature>
<evidence type="ECO:0000256" key="2">
    <source>
        <dbReference type="ARBA" id="ARBA00022475"/>
    </source>
</evidence>
<feature type="transmembrane region" description="Helical" evidence="6">
    <location>
        <begin position="255"/>
        <end position="276"/>
    </location>
</feature>
<feature type="transmembrane region" description="Helical" evidence="6">
    <location>
        <begin position="105"/>
        <end position="130"/>
    </location>
</feature>
<name>A0A1J5PYL2_9ZZZZ</name>
<keyword evidence="2" id="KW-1003">Cell membrane</keyword>
<evidence type="ECO:0000256" key="1">
    <source>
        <dbReference type="ARBA" id="ARBA00004651"/>
    </source>
</evidence>
<dbReference type="InterPro" id="IPR011701">
    <property type="entry name" value="MFS"/>
</dbReference>
<feature type="transmembrane region" description="Helical" evidence="6">
    <location>
        <begin position="48"/>
        <end position="71"/>
    </location>
</feature>
<dbReference type="Gene3D" id="1.20.1250.20">
    <property type="entry name" value="MFS general substrate transporter like domains"/>
    <property type="match status" value="1"/>
</dbReference>
<dbReference type="CDD" id="cd06173">
    <property type="entry name" value="MFS_MefA_like"/>
    <property type="match status" value="1"/>
</dbReference>
<reference evidence="7" key="1">
    <citation type="submission" date="2016-10" db="EMBL/GenBank/DDBJ databases">
        <title>Sequence of Gallionella enrichment culture.</title>
        <authorList>
            <person name="Poehlein A."/>
            <person name="Muehling M."/>
            <person name="Daniel R."/>
        </authorList>
    </citation>
    <scope>NUCLEOTIDE SEQUENCE</scope>
</reference>
<proteinExistence type="predicted"/>
<protein>
    <submittedName>
        <fullName evidence="7">Enterobactin exporter EntS</fullName>
    </submittedName>
</protein>
<keyword evidence="5 6" id="KW-0472">Membrane</keyword>
<gene>
    <name evidence="7" type="ORF">GALL_421690</name>
</gene>
<dbReference type="SUPFAM" id="SSF103473">
    <property type="entry name" value="MFS general substrate transporter"/>
    <property type="match status" value="1"/>
</dbReference>
<feature type="transmembrane region" description="Helical" evidence="6">
    <location>
        <begin position="220"/>
        <end position="243"/>
    </location>
</feature>
<dbReference type="EMBL" id="MLJW01001951">
    <property type="protein sequence ID" value="OIQ76154.1"/>
    <property type="molecule type" value="Genomic_DNA"/>
</dbReference>
<keyword evidence="4 6" id="KW-1133">Transmembrane helix</keyword>
<dbReference type="PANTHER" id="PTHR23513:SF11">
    <property type="entry name" value="STAPHYLOFERRIN A TRANSPORTER"/>
    <property type="match status" value="1"/>
</dbReference>
<dbReference type="GO" id="GO:0005886">
    <property type="term" value="C:plasma membrane"/>
    <property type="evidence" value="ECO:0007669"/>
    <property type="project" value="UniProtKB-SubCell"/>
</dbReference>
<keyword evidence="3 6" id="KW-0812">Transmembrane</keyword>
<feature type="transmembrane region" description="Helical" evidence="6">
    <location>
        <begin position="171"/>
        <end position="192"/>
    </location>
</feature>